<protein>
    <recommendedName>
        <fullName evidence="4">Protein FAR1-RELATED SEQUENCE</fullName>
    </recommendedName>
</protein>
<evidence type="ECO:0000256" key="1">
    <source>
        <dbReference type="SAM" id="MobiDB-lite"/>
    </source>
</evidence>
<gene>
    <name evidence="2" type="ORF">ACMD2_10005</name>
</gene>
<feature type="region of interest" description="Disordered" evidence="1">
    <location>
        <begin position="111"/>
        <end position="135"/>
    </location>
</feature>
<organism evidence="2 3">
    <name type="scientific">Ananas comosus</name>
    <name type="common">Pineapple</name>
    <name type="synonym">Ananas ananas</name>
    <dbReference type="NCBI Taxonomy" id="4615"/>
    <lineage>
        <taxon>Eukaryota</taxon>
        <taxon>Viridiplantae</taxon>
        <taxon>Streptophyta</taxon>
        <taxon>Embryophyta</taxon>
        <taxon>Tracheophyta</taxon>
        <taxon>Spermatophyta</taxon>
        <taxon>Magnoliopsida</taxon>
        <taxon>Liliopsida</taxon>
        <taxon>Poales</taxon>
        <taxon>Bromeliaceae</taxon>
        <taxon>Bromelioideae</taxon>
        <taxon>Ananas</taxon>
    </lineage>
</organism>
<proteinExistence type="predicted"/>
<comment type="caution">
    <text evidence="2">The sequence shown here is derived from an EMBL/GenBank/DDBJ whole genome shotgun (WGS) entry which is preliminary data.</text>
</comment>
<evidence type="ECO:0008006" key="4">
    <source>
        <dbReference type="Google" id="ProtNLM"/>
    </source>
</evidence>
<reference evidence="2 3" key="1">
    <citation type="journal article" date="2016" name="DNA Res.">
        <title>The draft genome of MD-2 pineapple using hybrid error correction of long reads.</title>
        <authorList>
            <person name="Redwan R.M."/>
            <person name="Saidin A."/>
            <person name="Kumar S.V."/>
        </authorList>
    </citation>
    <scope>NUCLEOTIDE SEQUENCE [LARGE SCALE GENOMIC DNA]</scope>
    <source>
        <strain evidence="3">cv. MD2</strain>
        <tissue evidence="2">Leaf</tissue>
    </source>
</reference>
<dbReference type="AlphaFoldDB" id="A0A199W4P8"/>
<evidence type="ECO:0000313" key="2">
    <source>
        <dbReference type="EMBL" id="OAY84289.1"/>
    </source>
</evidence>
<dbReference type="Proteomes" id="UP000092600">
    <property type="component" value="Unassembled WGS sequence"/>
</dbReference>
<name>A0A199W4P8_ANACO</name>
<evidence type="ECO:0000313" key="3">
    <source>
        <dbReference type="Proteomes" id="UP000092600"/>
    </source>
</evidence>
<dbReference type="EMBL" id="LSRQ01000233">
    <property type="protein sequence ID" value="OAY84289.1"/>
    <property type="molecule type" value="Genomic_DNA"/>
</dbReference>
<dbReference type="PANTHER" id="PTHR47482:SF24">
    <property type="entry name" value="PROTEIN FAR1-RELATED SEQUENCE"/>
    <property type="match status" value="1"/>
</dbReference>
<sequence>MVEGGKWMVMSFNKEHNHDLIVSPSKARFFRSHRSITNEQKEMINMLSEQNISTSQIIYEKEDEEEFKMKWEATLWTLDPIEERAREVYTKKVLPTLRPIEVLTEKQIVKDPPQSQCKGKRKPQRLKPPAEKNAKKSRTCANCQKKGHNIRTCKELRLVDSSGECRVKSGSRWREVDAKRALWELESSVYLEDLRNSRFSVSCTGRREGEGFLLCCALPLPPWLIEVWRSSREKLKLRRRRAAERIEGAFNIVTLRGGRATAVPYHPRRGAAPRAQKEREECFLIEIKLSRSTMKEVP</sequence>
<accession>A0A199W4P8</accession>
<dbReference type="PANTHER" id="PTHR47482">
    <property type="entry name" value="OS11G0632001 PROTEIN"/>
    <property type="match status" value="1"/>
</dbReference>